<accession>A0A814Z101</accession>
<keyword evidence="1" id="KW-0175">Coiled coil</keyword>
<comment type="caution">
    <text evidence="2">The sequence shown here is derived from an EMBL/GenBank/DDBJ whole genome shotgun (WGS) entry which is preliminary data.</text>
</comment>
<dbReference type="AlphaFoldDB" id="A0A814Z101"/>
<protein>
    <submittedName>
        <fullName evidence="2">Uncharacterized protein</fullName>
    </submittedName>
</protein>
<name>A0A814Z101_9BILA</name>
<dbReference type="SUPFAM" id="SSF101908">
    <property type="entry name" value="Putative isomerase YbhE"/>
    <property type="match status" value="1"/>
</dbReference>
<dbReference type="Proteomes" id="UP000663823">
    <property type="component" value="Unassembled WGS sequence"/>
</dbReference>
<gene>
    <name evidence="3" type="ORF">OTI717_LOCUS20188</name>
    <name evidence="2" type="ORF">RFH988_LOCUS26550</name>
</gene>
<proteinExistence type="predicted"/>
<evidence type="ECO:0000313" key="4">
    <source>
        <dbReference type="Proteomes" id="UP000663882"/>
    </source>
</evidence>
<evidence type="ECO:0000313" key="2">
    <source>
        <dbReference type="EMBL" id="CAF1238581.1"/>
    </source>
</evidence>
<sequence length="425" mass="50431">MSQYPCTITECPRISRVLCYCCKNNYCIEHLKDHNDIYLSQLYQLTNDINKLSEYFRGQYRQQLDQWRHESHQTIDLYYEKKCQELDNKIIPNEILNQNRQVIEWIKLKISQLIREQNTTQEQINSLKAAINAVKREIEHISKENFQLNIPSLILDENFIQIENFNLNSTIKSLFLTKNLITDNSIVMTNNSKYFLINQQSNLCLYDKNLNIIKQIRWEYGCIWDMCMFDNLSKFILVSENGIFTLDEQTMIIEQIKNLSILNKFWYCCTCSDKSLFLATQQLNTTIYEYILKQNKFLLKRQQICCSNNEYIEHMKSTKDLIALIISNDLTNERRFDMRSILTFDQLWTISLSINEKINIVSCCSLNEKGWLIVDIAQTRLIYINNQGYIKQSITYKPSPHYAVQFDDNILAILTEHGINLHKIE</sequence>
<dbReference type="OrthoDB" id="9973574at2759"/>
<organism evidence="2 4">
    <name type="scientific">Rotaria sordida</name>
    <dbReference type="NCBI Taxonomy" id="392033"/>
    <lineage>
        <taxon>Eukaryota</taxon>
        <taxon>Metazoa</taxon>
        <taxon>Spiralia</taxon>
        <taxon>Gnathifera</taxon>
        <taxon>Rotifera</taxon>
        <taxon>Eurotatoria</taxon>
        <taxon>Bdelloidea</taxon>
        <taxon>Philodinida</taxon>
        <taxon>Philodinidae</taxon>
        <taxon>Rotaria</taxon>
    </lineage>
</organism>
<dbReference type="EMBL" id="CAJNOO010002126">
    <property type="protein sequence ID" value="CAF1238581.1"/>
    <property type="molecule type" value="Genomic_DNA"/>
</dbReference>
<dbReference type="Proteomes" id="UP000663882">
    <property type="component" value="Unassembled WGS sequence"/>
</dbReference>
<feature type="coiled-coil region" evidence="1">
    <location>
        <begin position="110"/>
        <end position="144"/>
    </location>
</feature>
<reference evidence="2" key="1">
    <citation type="submission" date="2021-02" db="EMBL/GenBank/DDBJ databases">
        <authorList>
            <person name="Nowell W R."/>
        </authorList>
    </citation>
    <scope>NUCLEOTIDE SEQUENCE</scope>
</reference>
<evidence type="ECO:0000256" key="1">
    <source>
        <dbReference type="SAM" id="Coils"/>
    </source>
</evidence>
<dbReference type="EMBL" id="CAJOAX010003060">
    <property type="protein sequence ID" value="CAF3834357.1"/>
    <property type="molecule type" value="Genomic_DNA"/>
</dbReference>
<evidence type="ECO:0000313" key="3">
    <source>
        <dbReference type="EMBL" id="CAF3834357.1"/>
    </source>
</evidence>